<proteinExistence type="inferred from homology"/>
<dbReference type="PATRIC" id="fig|1208920.3.peg.146"/>
<dbReference type="Proteomes" id="UP000011541">
    <property type="component" value="Chromosome"/>
</dbReference>
<evidence type="ECO:0000313" key="12">
    <source>
        <dbReference type="EMBL" id="AGF48174.1"/>
    </source>
</evidence>
<dbReference type="HOGENOM" id="CLU_002472_4_0_4"/>
<dbReference type="GO" id="GO:0030983">
    <property type="term" value="F:mismatched DNA binding"/>
    <property type="evidence" value="ECO:0007669"/>
    <property type="project" value="InterPro"/>
</dbReference>
<evidence type="ECO:0000259" key="11">
    <source>
        <dbReference type="PROSITE" id="PS00486"/>
    </source>
</evidence>
<dbReference type="PROSITE" id="PS00486">
    <property type="entry name" value="DNA_MISMATCH_REPAIR_2"/>
    <property type="match status" value="1"/>
</dbReference>
<dbReference type="InterPro" id="IPR036187">
    <property type="entry name" value="DNA_mismatch_repair_MutS_sf"/>
</dbReference>
<dbReference type="NCBIfam" id="NF003810">
    <property type="entry name" value="PRK05399.1"/>
    <property type="match status" value="1"/>
</dbReference>
<dbReference type="STRING" id="1208920.CONE_0372"/>
<dbReference type="InterPro" id="IPR045076">
    <property type="entry name" value="MutS"/>
</dbReference>
<dbReference type="RefSeq" id="WP_015396862.1">
    <property type="nucleotide sequence ID" value="NC_020299.1"/>
</dbReference>
<dbReference type="Gene3D" id="1.10.1420.10">
    <property type="match status" value="2"/>
</dbReference>
<evidence type="ECO:0000256" key="3">
    <source>
        <dbReference type="ARBA" id="ARBA00022741"/>
    </source>
</evidence>
<evidence type="ECO:0000256" key="5">
    <source>
        <dbReference type="ARBA" id="ARBA00022840"/>
    </source>
</evidence>
<evidence type="ECO:0000256" key="10">
    <source>
        <dbReference type="RuleBase" id="RU003756"/>
    </source>
</evidence>
<evidence type="ECO:0000313" key="13">
    <source>
        <dbReference type="Proteomes" id="UP000011541"/>
    </source>
</evidence>
<dbReference type="Pfam" id="PF00488">
    <property type="entry name" value="MutS_V"/>
    <property type="match status" value="1"/>
</dbReference>
<dbReference type="SMART" id="SM00534">
    <property type="entry name" value="MUTSac"/>
    <property type="match status" value="1"/>
</dbReference>
<dbReference type="InterPro" id="IPR000432">
    <property type="entry name" value="DNA_mismatch_repair_MutS_C"/>
</dbReference>
<evidence type="ECO:0000256" key="6">
    <source>
        <dbReference type="ARBA" id="ARBA00023125"/>
    </source>
</evidence>
<dbReference type="InterPro" id="IPR005748">
    <property type="entry name" value="DNA_mismatch_repair_MutS"/>
</dbReference>
<dbReference type="GO" id="GO:0140664">
    <property type="term" value="F:ATP-dependent DNA damage sensor activity"/>
    <property type="evidence" value="ECO:0007669"/>
    <property type="project" value="InterPro"/>
</dbReference>
<dbReference type="InterPro" id="IPR007695">
    <property type="entry name" value="DNA_mismatch_repair_MutS-lik_N"/>
</dbReference>
<dbReference type="SUPFAM" id="SSF52540">
    <property type="entry name" value="P-loop containing nucleoside triphosphate hydrolases"/>
    <property type="match status" value="1"/>
</dbReference>
<accession>M1LYE4</accession>
<dbReference type="OrthoDB" id="9802448at2"/>
<feature type="binding site" evidence="9">
    <location>
        <begin position="636"/>
        <end position="643"/>
    </location>
    <ligand>
        <name>ATP</name>
        <dbReference type="ChEBI" id="CHEBI:30616"/>
    </ligand>
</feature>
<reference evidence="12 13" key="1">
    <citation type="journal article" date="2013" name="Genome Biol. Evol.">
        <title>Genome evolution and phylogenomic analysis of candidatus kinetoplastibacterium, the betaproteobacterial endosymbionts of strigomonas and angomonas.</title>
        <authorList>
            <person name="Alves J.M."/>
            <person name="Serrano M.G."/>
            <person name="Maia da Silva F."/>
            <person name="Voegtly L.J."/>
            <person name="Matveyev A.V."/>
            <person name="Teixeira M.M."/>
            <person name="Camargo E.P."/>
            <person name="Buck G.A."/>
        </authorList>
    </citation>
    <scope>NUCLEOTIDE SEQUENCE [LARGE SCALE GENOMIC DNA]</scope>
    <source>
        <strain evidence="12 13">TCC290E</strain>
    </source>
</reference>
<evidence type="ECO:0000256" key="8">
    <source>
        <dbReference type="ARBA" id="ARBA00024647"/>
    </source>
</evidence>
<dbReference type="SUPFAM" id="SSF48334">
    <property type="entry name" value="DNA repair protein MutS, domain III"/>
    <property type="match status" value="1"/>
</dbReference>
<dbReference type="Gene3D" id="3.40.50.300">
    <property type="entry name" value="P-loop containing nucleotide triphosphate hydrolases"/>
    <property type="match status" value="1"/>
</dbReference>
<dbReference type="eggNOG" id="COG0249">
    <property type="taxonomic scope" value="Bacteria"/>
</dbReference>
<dbReference type="PANTHER" id="PTHR11361:SF34">
    <property type="entry name" value="DNA MISMATCH REPAIR PROTEIN MSH1, MITOCHONDRIAL"/>
    <property type="match status" value="1"/>
</dbReference>
<dbReference type="SMART" id="SM00533">
    <property type="entry name" value="MUTSd"/>
    <property type="match status" value="1"/>
</dbReference>
<dbReference type="InterPro" id="IPR027417">
    <property type="entry name" value="P-loop_NTPase"/>
</dbReference>
<dbReference type="Pfam" id="PF05188">
    <property type="entry name" value="MutS_II"/>
    <property type="match status" value="1"/>
</dbReference>
<dbReference type="SUPFAM" id="SSF55271">
    <property type="entry name" value="DNA repair protein MutS, domain I"/>
    <property type="match status" value="1"/>
</dbReference>
<evidence type="ECO:0000256" key="1">
    <source>
        <dbReference type="ARBA" id="ARBA00006271"/>
    </source>
</evidence>
<keyword evidence="4 9" id="KW-0227">DNA damage</keyword>
<comment type="function">
    <text evidence="8 9">This protein is involved in the repair of mismatches in DNA. It is possible that it carries out the mismatch recognition step. This protein has a weak ATPase activity.</text>
</comment>
<keyword evidence="13" id="KW-1185">Reference proteome</keyword>
<name>M1LYE4_9PROT</name>
<dbReference type="GO" id="GO:0005829">
    <property type="term" value="C:cytosol"/>
    <property type="evidence" value="ECO:0007669"/>
    <property type="project" value="TreeGrafter"/>
</dbReference>
<dbReference type="HAMAP" id="MF_00096">
    <property type="entry name" value="MutS"/>
    <property type="match status" value="1"/>
</dbReference>
<dbReference type="PIRSF" id="PIRSF037677">
    <property type="entry name" value="DNA_mis_repair_Msh6"/>
    <property type="match status" value="1"/>
</dbReference>
<dbReference type="Gene3D" id="3.40.1170.10">
    <property type="entry name" value="DNA repair protein MutS, domain I"/>
    <property type="match status" value="1"/>
</dbReference>
<dbReference type="InterPro" id="IPR017261">
    <property type="entry name" value="DNA_mismatch_repair_MutS/MSH"/>
</dbReference>
<protein>
    <recommendedName>
        <fullName evidence="2 9">DNA mismatch repair protein MutS</fullName>
    </recommendedName>
</protein>
<keyword evidence="3 9" id="KW-0547">Nucleotide-binding</keyword>
<dbReference type="GO" id="GO:0005524">
    <property type="term" value="F:ATP binding"/>
    <property type="evidence" value="ECO:0007669"/>
    <property type="project" value="UniProtKB-UniRule"/>
</dbReference>
<dbReference type="GO" id="GO:0006298">
    <property type="term" value="P:mismatch repair"/>
    <property type="evidence" value="ECO:0007669"/>
    <property type="project" value="UniProtKB-UniRule"/>
</dbReference>
<keyword evidence="5 9" id="KW-0067">ATP-binding</keyword>
<feature type="domain" description="DNA mismatch repair proteins mutS family" evidence="11">
    <location>
        <begin position="710"/>
        <end position="726"/>
    </location>
</feature>
<dbReference type="InterPro" id="IPR016151">
    <property type="entry name" value="DNA_mismatch_repair_MutS_N"/>
</dbReference>
<comment type="similarity">
    <text evidence="1 9 10">Belongs to the DNA mismatch repair MutS family.</text>
</comment>
<evidence type="ECO:0000256" key="7">
    <source>
        <dbReference type="ARBA" id="ARBA00023204"/>
    </source>
</evidence>
<sequence>MEIPLHYKAPISTEGLTPLMQQYLSLKKEAGSMILLFRLGDFYELFYDDAEKISRLLNLTLTKRGCANGIPIPMAGIPASSLEQYLSRLLEHGESVAICEQINENFSSIKNSLVERKIVRIITPGTIVEDALLPLKSDRALVAINTTKDGKIGISYLNLVNGDFKIVADSTEENINSELHRLSPAEIIFSETSDIKTKHYNFVTKYTPVPDWHFEYDNAIRYLLEHFKIDSLSSFGLNSNNYQDIGAAGALIRYASKSQSRELSHIQNLYIERTDQLVFLDSTTRKNLEINKTINGDDSPTLFSILDKCHTQMGSRLLRKWLNNPTQNTDIILLRQGAISAFINYFFYGDCLKRNTLDSIKSKLKQLPDMDRMLSRIALKYIRPREIANLRNSIRLLPDLHSFLGLIKESKLLENLNEAILIDPSISKFLDIAISEDPSISVKDGGVISYGFDKELDELRSISNNNSNFIKELEEREKENTGINNLRISFSKIFGFYIEITKSQLNKVPSNYRRLQTLKNTERFSISELKQWEERILSSKEKAIAREKFLYETVLKFLMDNIKEISLCAKSLSEVDTLINLAEHSHINNWILPTISEKTEIIINSGRHPVVEINTKIFTPNDCIVNNEKRMIIITGPNMGGKSTYMRQTALITLLAKIGSFVPAKKAIIGNIDRIFTRIGASDDISGGKSTFMVEMIETAAILSASTNKSLVLIDEIGRGTSTNDGMCLAWSIAERMINFNQSLTLFATHYFELTRIPHDLQNAVNVHLSAIDSSDDIIFLHEVKSGPANQSYGIQVARKAGIPIKVIESAREKLNNIKKVSAEYNITEICSYKNKKQPYDEYIDVIYRSIESIDLDNITPIESINKLYEIKNILEKLRK</sequence>
<organism evidence="12 13">
    <name type="scientific">Candidatus Kinetoplastidibacterium stringomonadis TCC290E</name>
    <dbReference type="NCBI Taxonomy" id="1208920"/>
    <lineage>
        <taxon>Bacteria</taxon>
        <taxon>Pseudomonadati</taxon>
        <taxon>Pseudomonadota</taxon>
        <taxon>Betaproteobacteria</taxon>
        <taxon>Candidatus Kinetoplastidibacterium</taxon>
    </lineage>
</organism>
<dbReference type="InterPro" id="IPR036678">
    <property type="entry name" value="MutS_con_dom_sf"/>
</dbReference>
<dbReference type="KEGG" id="kon:CONE_0372"/>
<dbReference type="InterPro" id="IPR007861">
    <property type="entry name" value="DNA_mismatch_repair_MutS_clamp"/>
</dbReference>
<dbReference type="CDD" id="cd03284">
    <property type="entry name" value="ABC_MutS1"/>
    <property type="match status" value="1"/>
</dbReference>
<evidence type="ECO:0000256" key="9">
    <source>
        <dbReference type="HAMAP-Rule" id="MF_00096"/>
    </source>
</evidence>
<dbReference type="FunFam" id="3.40.1170.10:FF:000001">
    <property type="entry name" value="DNA mismatch repair protein MutS"/>
    <property type="match status" value="1"/>
</dbReference>
<evidence type="ECO:0000256" key="4">
    <source>
        <dbReference type="ARBA" id="ARBA00022763"/>
    </source>
</evidence>
<dbReference type="NCBIfam" id="TIGR01070">
    <property type="entry name" value="mutS1"/>
    <property type="match status" value="1"/>
</dbReference>
<dbReference type="GO" id="GO:0003684">
    <property type="term" value="F:damaged DNA binding"/>
    <property type="evidence" value="ECO:0007669"/>
    <property type="project" value="UniProtKB-UniRule"/>
</dbReference>
<keyword evidence="6 9" id="KW-0238">DNA-binding</keyword>
<dbReference type="AlphaFoldDB" id="M1LYE4"/>
<dbReference type="InterPro" id="IPR007696">
    <property type="entry name" value="DNA_mismatch_repair_MutS_core"/>
</dbReference>
<dbReference type="SUPFAM" id="SSF53150">
    <property type="entry name" value="DNA repair protein MutS, domain II"/>
    <property type="match status" value="1"/>
</dbReference>
<dbReference type="PANTHER" id="PTHR11361">
    <property type="entry name" value="DNA MISMATCH REPAIR PROTEIN MUTS FAMILY MEMBER"/>
    <property type="match status" value="1"/>
</dbReference>
<dbReference type="InterPro" id="IPR007860">
    <property type="entry name" value="DNA_mmatch_repair_MutS_con_dom"/>
</dbReference>
<gene>
    <name evidence="9" type="primary">mutS</name>
    <name evidence="12" type="ORF">CONE_0372</name>
</gene>
<keyword evidence="7 9" id="KW-0234">DNA repair</keyword>
<dbReference type="Pfam" id="PF01624">
    <property type="entry name" value="MutS_I"/>
    <property type="match status" value="1"/>
</dbReference>
<dbReference type="Pfam" id="PF05190">
    <property type="entry name" value="MutS_IV"/>
    <property type="match status" value="1"/>
</dbReference>
<dbReference type="Pfam" id="PF05192">
    <property type="entry name" value="MutS_III"/>
    <property type="match status" value="1"/>
</dbReference>
<dbReference type="Gene3D" id="3.30.420.110">
    <property type="entry name" value="MutS, connector domain"/>
    <property type="match status" value="1"/>
</dbReference>
<evidence type="ECO:0000256" key="2">
    <source>
        <dbReference type="ARBA" id="ARBA00021982"/>
    </source>
</evidence>
<dbReference type="EMBL" id="CP003805">
    <property type="protein sequence ID" value="AGF48174.1"/>
    <property type="molecule type" value="Genomic_DNA"/>
</dbReference>